<accession>A0A223P4A8</accession>
<dbReference type="InterPro" id="IPR002516">
    <property type="entry name" value="Glyco_trans_11"/>
</dbReference>
<sequence>MILIKLQGGLGNQMFQYAFGLALSAKLNTHLYFDLSFFKQDDHGLTPRTYQLDLFSKRVNIAGDGMINRFLNPGLMQRICNKTGIGKTTIYREKAMSFNPDVFAVKQPAYVEGFWQSELYFAPVSASIRKALTFRAPLNEESAKIAAGLAQQANTVSVHVRRGDYVSSKTTNQLHGTCSVTYYQKAIALVKEQVADPVFFFFSDDSEWVQQHLLPLTEKGVLVQHNLHNDSWQDMALMSKCKHHIIANSSFSWWGAWLNPDIEKVVIAPEDWFNTKSEYFVASNIVPSNWLRLPNE</sequence>
<dbReference type="CDD" id="cd11301">
    <property type="entry name" value="Fut1_Fut2_like"/>
    <property type="match status" value="1"/>
</dbReference>
<name>A0A223P4A8_9SPHI</name>
<organism evidence="3 4">
    <name type="scientific">Mucilaginibacter xinganensis</name>
    <dbReference type="NCBI Taxonomy" id="1234841"/>
    <lineage>
        <taxon>Bacteria</taxon>
        <taxon>Pseudomonadati</taxon>
        <taxon>Bacteroidota</taxon>
        <taxon>Sphingobacteriia</taxon>
        <taxon>Sphingobacteriales</taxon>
        <taxon>Sphingobacteriaceae</taxon>
        <taxon>Mucilaginibacter</taxon>
    </lineage>
</organism>
<dbReference type="RefSeq" id="WP_157741089.1">
    <property type="nucleotide sequence ID" value="NZ_CP022743.1"/>
</dbReference>
<dbReference type="KEGG" id="muc:MuYL_4921"/>
<dbReference type="OrthoDB" id="9794601at2"/>
<protein>
    <recommendedName>
        <fullName evidence="5">Alpha-1,2-fucosyltransferase</fullName>
    </recommendedName>
</protein>
<reference evidence="3 4" key="1">
    <citation type="submission" date="2017-08" db="EMBL/GenBank/DDBJ databases">
        <title>Complete genome sequence of Mucilaginibacter sp. strain BJC16-A31.</title>
        <authorList>
            <consortium name="Henan University of Science and Technology"/>
            <person name="You X."/>
        </authorList>
    </citation>
    <scope>NUCLEOTIDE SEQUENCE [LARGE SCALE GENOMIC DNA]</scope>
    <source>
        <strain evidence="3 4">BJC16-A31</strain>
    </source>
</reference>
<dbReference type="GO" id="GO:0016020">
    <property type="term" value="C:membrane"/>
    <property type="evidence" value="ECO:0007669"/>
    <property type="project" value="InterPro"/>
</dbReference>
<dbReference type="AlphaFoldDB" id="A0A223P4A8"/>
<evidence type="ECO:0000256" key="2">
    <source>
        <dbReference type="ARBA" id="ARBA00022679"/>
    </source>
</evidence>
<evidence type="ECO:0000256" key="1">
    <source>
        <dbReference type="ARBA" id="ARBA00022676"/>
    </source>
</evidence>
<evidence type="ECO:0008006" key="5">
    <source>
        <dbReference type="Google" id="ProtNLM"/>
    </source>
</evidence>
<dbReference type="GO" id="GO:0005975">
    <property type="term" value="P:carbohydrate metabolic process"/>
    <property type="evidence" value="ECO:0007669"/>
    <property type="project" value="InterPro"/>
</dbReference>
<gene>
    <name evidence="3" type="ORF">MuYL_4921</name>
</gene>
<keyword evidence="2" id="KW-0808">Transferase</keyword>
<dbReference type="Gene3D" id="3.40.50.11350">
    <property type="match status" value="1"/>
</dbReference>
<dbReference type="Pfam" id="PF01531">
    <property type="entry name" value="Glyco_transf_11"/>
    <property type="match status" value="1"/>
</dbReference>
<keyword evidence="4" id="KW-1185">Reference proteome</keyword>
<dbReference type="PANTHER" id="PTHR11927">
    <property type="entry name" value="GALACTOSIDE 2-L-FUCOSYLTRANSFERASE"/>
    <property type="match status" value="1"/>
</dbReference>
<dbReference type="EMBL" id="CP022743">
    <property type="protein sequence ID" value="ASU36804.1"/>
    <property type="molecule type" value="Genomic_DNA"/>
</dbReference>
<evidence type="ECO:0000313" key="4">
    <source>
        <dbReference type="Proteomes" id="UP000215002"/>
    </source>
</evidence>
<dbReference type="Proteomes" id="UP000215002">
    <property type="component" value="Chromosome"/>
</dbReference>
<dbReference type="PANTHER" id="PTHR11927:SF9">
    <property type="entry name" value="L-FUCOSYLTRANSFERASE"/>
    <property type="match status" value="1"/>
</dbReference>
<dbReference type="GO" id="GO:0008107">
    <property type="term" value="F:galactoside 2-alpha-L-fucosyltransferase activity"/>
    <property type="evidence" value="ECO:0007669"/>
    <property type="project" value="InterPro"/>
</dbReference>
<evidence type="ECO:0000313" key="3">
    <source>
        <dbReference type="EMBL" id="ASU36804.1"/>
    </source>
</evidence>
<keyword evidence="1" id="KW-0328">Glycosyltransferase</keyword>
<proteinExistence type="predicted"/>